<gene>
    <name evidence="2" type="ORF">GCK72_012331</name>
</gene>
<accession>A0A6A5GKN6</accession>
<dbReference type="Proteomes" id="UP000483820">
    <property type="component" value="Chromosome IV"/>
</dbReference>
<sequence>MLPDPSPAIVPPRVSELRLESYAPLTPEALAPPAKTILEVLQTPRRPIKPLNGKQMIKMDEERENRAPYSVPSKRKGCNPKQALLVGKHLSHVKGIHFCARCRENVSIDVNRLMTVQLCNNCKVCIAK</sequence>
<dbReference type="GeneID" id="78775450"/>
<evidence type="ECO:0000313" key="3">
    <source>
        <dbReference type="Proteomes" id="UP000483820"/>
    </source>
</evidence>
<dbReference type="RefSeq" id="XP_053583794.1">
    <property type="nucleotide sequence ID" value="XM_053729022.1"/>
</dbReference>
<dbReference type="EMBL" id="WUAV01000004">
    <property type="protein sequence ID" value="KAF1755878.1"/>
    <property type="molecule type" value="Genomic_DNA"/>
</dbReference>
<dbReference type="AlphaFoldDB" id="A0A6A5GKN6"/>
<organism evidence="2 3">
    <name type="scientific">Caenorhabditis remanei</name>
    <name type="common">Caenorhabditis vulgaris</name>
    <dbReference type="NCBI Taxonomy" id="31234"/>
    <lineage>
        <taxon>Eukaryota</taxon>
        <taxon>Metazoa</taxon>
        <taxon>Ecdysozoa</taxon>
        <taxon>Nematoda</taxon>
        <taxon>Chromadorea</taxon>
        <taxon>Rhabditida</taxon>
        <taxon>Rhabditina</taxon>
        <taxon>Rhabditomorpha</taxon>
        <taxon>Rhabditoidea</taxon>
        <taxon>Rhabditidae</taxon>
        <taxon>Peloderinae</taxon>
        <taxon>Caenorhabditis</taxon>
    </lineage>
</organism>
<comment type="caution">
    <text evidence="2">The sequence shown here is derived from an EMBL/GenBank/DDBJ whole genome shotgun (WGS) entry which is preliminary data.</text>
</comment>
<evidence type="ECO:0000313" key="2">
    <source>
        <dbReference type="EMBL" id="KAF1755878.1"/>
    </source>
</evidence>
<dbReference type="KEGG" id="crq:GCK72_012331"/>
<feature type="compositionally biased region" description="Basic and acidic residues" evidence="1">
    <location>
        <begin position="57"/>
        <end position="66"/>
    </location>
</feature>
<feature type="region of interest" description="Disordered" evidence="1">
    <location>
        <begin position="48"/>
        <end position="75"/>
    </location>
</feature>
<dbReference type="CTD" id="78775450"/>
<proteinExistence type="predicted"/>
<evidence type="ECO:0000256" key="1">
    <source>
        <dbReference type="SAM" id="MobiDB-lite"/>
    </source>
</evidence>
<protein>
    <submittedName>
        <fullName evidence="2">Uncharacterized protein</fullName>
    </submittedName>
</protein>
<reference evidence="2 3" key="1">
    <citation type="submission" date="2019-12" db="EMBL/GenBank/DDBJ databases">
        <title>Chromosome-level assembly of the Caenorhabditis remanei genome.</title>
        <authorList>
            <person name="Teterina A.A."/>
            <person name="Willis J.H."/>
            <person name="Phillips P.C."/>
        </authorList>
    </citation>
    <scope>NUCLEOTIDE SEQUENCE [LARGE SCALE GENOMIC DNA]</scope>
    <source>
        <strain evidence="2 3">PX506</strain>
        <tissue evidence="2">Whole organism</tissue>
    </source>
</reference>
<name>A0A6A5GKN6_CAERE</name>